<name>A0A2P7B5V0_9HYPH</name>
<reference evidence="3" key="1">
    <citation type="submission" date="2017-11" db="EMBL/GenBank/DDBJ databases">
        <authorList>
            <person name="Kuznetsova I."/>
            <person name="Sazanova A."/>
            <person name="Chirak E."/>
            <person name="Safronova V."/>
            <person name="Willems A."/>
        </authorList>
    </citation>
    <scope>NUCLEOTIDE SEQUENCE [LARGE SCALE GENOMIC DNA]</scope>
    <source>
        <strain evidence="3">CCBAU 03422</strain>
    </source>
</reference>
<evidence type="ECO:0000313" key="3">
    <source>
        <dbReference type="Proteomes" id="UP000241764"/>
    </source>
</evidence>
<protein>
    <submittedName>
        <fullName evidence="2">Short-chain dehydrogenase</fullName>
    </submittedName>
</protein>
<dbReference type="OrthoDB" id="109589at2"/>
<dbReference type="PANTHER" id="PTHR43157">
    <property type="entry name" value="PHOSPHATIDYLINOSITOL-GLYCAN BIOSYNTHESIS CLASS F PROTEIN-RELATED"/>
    <property type="match status" value="1"/>
</dbReference>
<gene>
    <name evidence="2" type="ORF">CU103_21160</name>
</gene>
<dbReference type="GO" id="GO:0016491">
    <property type="term" value="F:oxidoreductase activity"/>
    <property type="evidence" value="ECO:0007669"/>
    <property type="project" value="UniProtKB-KW"/>
</dbReference>
<keyword evidence="1" id="KW-0560">Oxidoreductase</keyword>
<proteinExistence type="predicted"/>
<evidence type="ECO:0000256" key="1">
    <source>
        <dbReference type="ARBA" id="ARBA00023002"/>
    </source>
</evidence>
<dbReference type="InterPro" id="IPR002347">
    <property type="entry name" value="SDR_fam"/>
</dbReference>
<dbReference type="AlphaFoldDB" id="A0A2P7B5V0"/>
<evidence type="ECO:0000313" key="2">
    <source>
        <dbReference type="EMBL" id="PSH61838.1"/>
    </source>
</evidence>
<dbReference type="PRINTS" id="PR00081">
    <property type="entry name" value="GDHRDH"/>
</dbReference>
<dbReference type="Proteomes" id="UP000241764">
    <property type="component" value="Unassembled WGS sequence"/>
</dbReference>
<dbReference type="PANTHER" id="PTHR43157:SF31">
    <property type="entry name" value="PHOSPHATIDYLINOSITOL-GLYCAN BIOSYNTHESIS CLASS F PROTEIN"/>
    <property type="match status" value="1"/>
</dbReference>
<dbReference type="SUPFAM" id="SSF51735">
    <property type="entry name" value="NAD(P)-binding Rossmann-fold domains"/>
    <property type="match status" value="1"/>
</dbReference>
<sequence length="288" mass="30806">MFSPKTIVMTGGTNGIGRIAAASLAALGYRLVLIARSEIKAEATRREILQVVADAPIDFFYTDFTRLATVAEAASAIAEKYERIDVLINNAGIHAFEQRVTADGFSEMVSVNYLAPWLLTALLSQRLVASVPSRIVTVASEASRRSRGLNPDIDLYDTSPFTRLGSSVIYGRTKLMDIMFSIELSRRLASSGVTANCLDPGFNVTGLGRELSFAAPLERLLNFLRIGDPNRGAGIIVALATQPRFASVSGGYFSVKDAAPLVPAASGGDVGAQRRLWNATASAVEAFK</sequence>
<dbReference type="Gene3D" id="3.40.50.720">
    <property type="entry name" value="NAD(P)-binding Rossmann-like Domain"/>
    <property type="match status" value="1"/>
</dbReference>
<dbReference type="InterPro" id="IPR036291">
    <property type="entry name" value="NAD(P)-bd_dom_sf"/>
</dbReference>
<keyword evidence="3" id="KW-1185">Reference proteome</keyword>
<accession>A0A2P7B5V0</accession>
<dbReference type="EMBL" id="PGGM01000011">
    <property type="protein sequence ID" value="PSH61838.1"/>
    <property type="molecule type" value="Genomic_DNA"/>
</dbReference>
<comment type="caution">
    <text evidence="2">The sequence shown here is derived from an EMBL/GenBank/DDBJ whole genome shotgun (WGS) entry which is preliminary data.</text>
</comment>
<dbReference type="Pfam" id="PF00106">
    <property type="entry name" value="adh_short"/>
    <property type="match status" value="1"/>
</dbReference>
<organism evidence="2 3">
    <name type="scientific">Phyllobacterium sophorae</name>
    <dbReference type="NCBI Taxonomy" id="1520277"/>
    <lineage>
        <taxon>Bacteria</taxon>
        <taxon>Pseudomonadati</taxon>
        <taxon>Pseudomonadota</taxon>
        <taxon>Alphaproteobacteria</taxon>
        <taxon>Hyphomicrobiales</taxon>
        <taxon>Phyllobacteriaceae</taxon>
        <taxon>Phyllobacterium</taxon>
    </lineage>
</organism>